<accession>A0ABQ9I3P4</accession>
<feature type="region of interest" description="Disordered" evidence="1">
    <location>
        <begin position="49"/>
        <end position="69"/>
    </location>
</feature>
<keyword evidence="3" id="KW-1185">Reference proteome</keyword>
<name>A0ABQ9I3P4_9NEOP</name>
<evidence type="ECO:0000256" key="1">
    <source>
        <dbReference type="SAM" id="MobiDB-lite"/>
    </source>
</evidence>
<organism evidence="2 3">
    <name type="scientific">Dryococelus australis</name>
    <dbReference type="NCBI Taxonomy" id="614101"/>
    <lineage>
        <taxon>Eukaryota</taxon>
        <taxon>Metazoa</taxon>
        <taxon>Ecdysozoa</taxon>
        <taxon>Arthropoda</taxon>
        <taxon>Hexapoda</taxon>
        <taxon>Insecta</taxon>
        <taxon>Pterygota</taxon>
        <taxon>Neoptera</taxon>
        <taxon>Polyneoptera</taxon>
        <taxon>Phasmatodea</taxon>
        <taxon>Verophasmatodea</taxon>
        <taxon>Anareolatae</taxon>
        <taxon>Phasmatidae</taxon>
        <taxon>Eurycanthinae</taxon>
        <taxon>Dryococelus</taxon>
    </lineage>
</organism>
<feature type="region of interest" description="Disordered" evidence="1">
    <location>
        <begin position="347"/>
        <end position="370"/>
    </location>
</feature>
<dbReference type="Proteomes" id="UP001159363">
    <property type="component" value="Chromosome 3"/>
</dbReference>
<dbReference type="EMBL" id="JARBHB010000003">
    <property type="protein sequence ID" value="KAJ8891252.1"/>
    <property type="molecule type" value="Genomic_DNA"/>
</dbReference>
<gene>
    <name evidence="2" type="ORF">PR048_010768</name>
</gene>
<evidence type="ECO:0000313" key="2">
    <source>
        <dbReference type="EMBL" id="KAJ8891252.1"/>
    </source>
</evidence>
<proteinExistence type="predicted"/>
<comment type="caution">
    <text evidence="2">The sequence shown here is derived from an EMBL/GenBank/DDBJ whole genome shotgun (WGS) entry which is preliminary data.</text>
</comment>
<protein>
    <submittedName>
        <fullName evidence="2">Uncharacterized protein</fullName>
    </submittedName>
</protein>
<evidence type="ECO:0000313" key="3">
    <source>
        <dbReference type="Proteomes" id="UP001159363"/>
    </source>
</evidence>
<sequence length="450" mass="50312">MSKWSVVQLSGRLWAALNIEILRADEGEVRYTRKPADQWHCSGTVPTCENTGATPPEIKPDSPRWEASSLTTVPPRPHCDFKRIAACCSWIRTTKFCIEKCFFFLNAFGGRGKATESEVFISGIQQLSRGAEFNSERSGRNVTYEIADRQGIAIRIMRNSNVGDSTISPSLCTLICHQYGYRLSLGNDIVRRWHADYYIIDYIVCLRYTETFSIRCKMSIVKRNSTEAITNADGVFSMDNCTGHFAITDEKVRRWQVQVVRRMGNTRPALGVQREAVAVLRATRGLALSCNEIVYAFPRMPVNTCRLHKCINPLRPVHSPRQFVGGVAVCAVLEEYGKEEDWVETASAGLAPGSRETEPDTARAGLDSRSTDGDWRIEARSLAKLPRASVLSLPPSAGAVAGTRATLTPSWKQYPPLLFNAPAYPQLAYNTQSAALLHLFLMRKTNDWKH</sequence>
<reference evidence="2 3" key="1">
    <citation type="submission" date="2023-02" db="EMBL/GenBank/DDBJ databases">
        <title>LHISI_Scaffold_Assembly.</title>
        <authorList>
            <person name="Stuart O.P."/>
            <person name="Cleave R."/>
            <person name="Magrath M.J.L."/>
            <person name="Mikheyev A.S."/>
        </authorList>
    </citation>
    <scope>NUCLEOTIDE SEQUENCE [LARGE SCALE GENOMIC DNA]</scope>
    <source>
        <strain evidence="2">Daus_M_001</strain>
        <tissue evidence="2">Leg muscle</tissue>
    </source>
</reference>